<sequence length="46" mass="5127">AGEFAQCHGKAIHSNILHIFNPVIADSYKSATDIYMLIKMMEKTGM</sequence>
<feature type="non-terminal residue" evidence="1">
    <location>
        <position position="1"/>
    </location>
</feature>
<accession>A0A9N9D5C7</accession>
<protein>
    <submittedName>
        <fullName evidence="1">730_t:CDS:1</fullName>
    </submittedName>
</protein>
<dbReference type="OrthoDB" id="2396217at2759"/>
<dbReference type="EMBL" id="CAJVPK010003542">
    <property type="protein sequence ID" value="CAG8628380.1"/>
    <property type="molecule type" value="Genomic_DNA"/>
</dbReference>
<name>A0A9N9D5C7_9GLOM</name>
<reference evidence="1" key="1">
    <citation type="submission" date="2021-06" db="EMBL/GenBank/DDBJ databases">
        <authorList>
            <person name="Kallberg Y."/>
            <person name="Tangrot J."/>
            <person name="Rosling A."/>
        </authorList>
    </citation>
    <scope>NUCLEOTIDE SEQUENCE</scope>
    <source>
        <strain evidence="1">AZ414A</strain>
    </source>
</reference>
<dbReference type="AlphaFoldDB" id="A0A9N9D5C7"/>
<evidence type="ECO:0000313" key="1">
    <source>
        <dbReference type="EMBL" id="CAG8628380.1"/>
    </source>
</evidence>
<gene>
    <name evidence="1" type="ORF">DEBURN_LOCUS10667</name>
</gene>
<comment type="caution">
    <text evidence="1">The sequence shown here is derived from an EMBL/GenBank/DDBJ whole genome shotgun (WGS) entry which is preliminary data.</text>
</comment>
<organism evidence="1 2">
    <name type="scientific">Diversispora eburnea</name>
    <dbReference type="NCBI Taxonomy" id="1213867"/>
    <lineage>
        <taxon>Eukaryota</taxon>
        <taxon>Fungi</taxon>
        <taxon>Fungi incertae sedis</taxon>
        <taxon>Mucoromycota</taxon>
        <taxon>Glomeromycotina</taxon>
        <taxon>Glomeromycetes</taxon>
        <taxon>Diversisporales</taxon>
        <taxon>Diversisporaceae</taxon>
        <taxon>Diversispora</taxon>
    </lineage>
</organism>
<proteinExistence type="predicted"/>
<keyword evidence="2" id="KW-1185">Reference proteome</keyword>
<feature type="non-terminal residue" evidence="1">
    <location>
        <position position="46"/>
    </location>
</feature>
<dbReference type="Proteomes" id="UP000789706">
    <property type="component" value="Unassembled WGS sequence"/>
</dbReference>
<evidence type="ECO:0000313" key="2">
    <source>
        <dbReference type="Proteomes" id="UP000789706"/>
    </source>
</evidence>